<comment type="caution">
    <text evidence="3">The sequence shown here is derived from an EMBL/GenBank/DDBJ whole genome shotgun (WGS) entry which is preliminary data.</text>
</comment>
<dbReference type="Proteomes" id="UP001208690">
    <property type="component" value="Unassembled WGS sequence"/>
</dbReference>
<feature type="transmembrane region" description="Helical" evidence="2">
    <location>
        <begin position="44"/>
        <end position="62"/>
    </location>
</feature>
<dbReference type="RefSeq" id="WP_263845251.1">
    <property type="nucleotide sequence ID" value="NZ_JALIEB010000011.1"/>
</dbReference>
<keyword evidence="4" id="KW-1185">Reference proteome</keyword>
<keyword evidence="2" id="KW-0472">Membrane</keyword>
<proteinExistence type="predicted"/>
<organism evidence="3 4">
    <name type="scientific">Roseobacter sinensis</name>
    <dbReference type="NCBI Taxonomy" id="2931391"/>
    <lineage>
        <taxon>Bacteria</taxon>
        <taxon>Pseudomonadati</taxon>
        <taxon>Pseudomonadota</taxon>
        <taxon>Alphaproteobacteria</taxon>
        <taxon>Rhodobacterales</taxon>
        <taxon>Roseobacteraceae</taxon>
        <taxon>Roseobacter</taxon>
    </lineage>
</organism>
<reference evidence="3 4" key="1">
    <citation type="submission" date="2022-04" db="EMBL/GenBank/DDBJ databases">
        <title>Roseobacter sp. WL0113 is a bacterium isolated from neritic sediment.</title>
        <authorList>
            <person name="Wang L."/>
            <person name="He W."/>
            <person name="Zhang D.-F."/>
        </authorList>
    </citation>
    <scope>NUCLEOTIDE SEQUENCE [LARGE SCALE GENOMIC DNA]</scope>
    <source>
        <strain evidence="3 4">WL0113</strain>
    </source>
</reference>
<keyword evidence="1" id="KW-0175">Coiled coil</keyword>
<evidence type="ECO:0000313" key="4">
    <source>
        <dbReference type="Proteomes" id="UP001208690"/>
    </source>
</evidence>
<accession>A0ABT3BH73</accession>
<evidence type="ECO:0000313" key="3">
    <source>
        <dbReference type="EMBL" id="MCV3272932.1"/>
    </source>
</evidence>
<evidence type="ECO:0000256" key="1">
    <source>
        <dbReference type="SAM" id="Coils"/>
    </source>
</evidence>
<name>A0ABT3BH73_9RHOB</name>
<sequence>MGWKHQQPGIGIGLTLIYLTSMCAIVVLNWETFSQLEPNAWGDFLAGSLGLLALFWLILGYFQQGKELKNSVDALKRQAAELAAASEQQRQLVKSNERIAELETERFHGSLRIERSKLIADVQNDMIAIPSLMSAYKSAQSSLLELVNKASGNDAEQIAMDSHSFDGGFSKLKEDVDAWAKDKPATNQRELEEAVAAAYRIRGKSAFLRSSIERQIHSLAERERLIAIKRNKPNRFGG</sequence>
<evidence type="ECO:0000256" key="2">
    <source>
        <dbReference type="SAM" id="Phobius"/>
    </source>
</evidence>
<keyword evidence="2" id="KW-1133">Transmembrane helix</keyword>
<feature type="transmembrane region" description="Helical" evidence="2">
    <location>
        <begin position="12"/>
        <end position="32"/>
    </location>
</feature>
<dbReference type="EMBL" id="JALIEB010000011">
    <property type="protein sequence ID" value="MCV3272932.1"/>
    <property type="molecule type" value="Genomic_DNA"/>
</dbReference>
<protein>
    <submittedName>
        <fullName evidence="3">Uncharacterized protein</fullName>
    </submittedName>
</protein>
<gene>
    <name evidence="3" type="ORF">MUB52_15975</name>
</gene>
<keyword evidence="2" id="KW-0812">Transmembrane</keyword>
<feature type="coiled-coil region" evidence="1">
    <location>
        <begin position="65"/>
        <end position="105"/>
    </location>
</feature>